<dbReference type="InterPro" id="IPR040181">
    <property type="entry name" value="PKHG5/7"/>
</dbReference>
<comment type="caution">
    <text evidence="2">The sequence shown here is derived from an EMBL/GenBank/DDBJ whole genome shotgun (WGS) entry which is preliminary data.</text>
</comment>
<organism evidence="2 3">
    <name type="scientific">Monodon monoceros</name>
    <name type="common">Narwhal</name>
    <name type="synonym">Ceratodon monodon</name>
    <dbReference type="NCBI Taxonomy" id="40151"/>
    <lineage>
        <taxon>Eukaryota</taxon>
        <taxon>Metazoa</taxon>
        <taxon>Chordata</taxon>
        <taxon>Craniata</taxon>
        <taxon>Vertebrata</taxon>
        <taxon>Euteleostomi</taxon>
        <taxon>Mammalia</taxon>
        <taxon>Eutheria</taxon>
        <taxon>Laurasiatheria</taxon>
        <taxon>Artiodactyla</taxon>
        <taxon>Whippomorpha</taxon>
        <taxon>Cetacea</taxon>
        <taxon>Odontoceti</taxon>
        <taxon>Monodontidae</taxon>
        <taxon>Monodon</taxon>
    </lineage>
</organism>
<reference evidence="3" key="1">
    <citation type="journal article" date="2019" name="IScience">
        <title>Narwhal Genome Reveals Long-Term Low Genetic Diversity despite Current Large Abundance Size.</title>
        <authorList>
            <person name="Westbury M.V."/>
            <person name="Petersen B."/>
            <person name="Garde E."/>
            <person name="Heide-Jorgensen M.P."/>
            <person name="Lorenzen E.D."/>
        </authorList>
    </citation>
    <scope>NUCLEOTIDE SEQUENCE [LARGE SCALE GENOMIC DNA]</scope>
</reference>
<protein>
    <submittedName>
        <fullName evidence="2">Uncharacterized protein</fullName>
    </submittedName>
</protein>
<evidence type="ECO:0000313" key="3">
    <source>
        <dbReference type="Proteomes" id="UP000308365"/>
    </source>
</evidence>
<dbReference type="PANTHER" id="PTHR13217:SF6">
    <property type="entry name" value="PLECKSTRIN HOMOLOGY DOMAIN-CONTAINING FAMILY G MEMBER 7"/>
    <property type="match status" value="1"/>
</dbReference>
<dbReference type="GO" id="GO:0007266">
    <property type="term" value="P:Rho protein signal transduction"/>
    <property type="evidence" value="ECO:0007669"/>
    <property type="project" value="TreeGrafter"/>
</dbReference>
<dbReference type="Proteomes" id="UP000308365">
    <property type="component" value="Unassembled WGS sequence"/>
</dbReference>
<feature type="region of interest" description="Disordered" evidence="1">
    <location>
        <begin position="1"/>
        <end position="50"/>
    </location>
</feature>
<sequence>MRTNSFSYPLEKDEDTPEEERHLKVELEQPQCGRENSNSDGVPWKLPATGPLSGVEKTEPSFPEIFMNTLKYLQTHEYLLDVDLWRLFANLEELSQTSFGFVNSLFHIFKDYVDTSETLPSLDFISVLTKCPVKALVVQR</sequence>
<dbReference type="EMBL" id="RWIC01002544">
    <property type="protein sequence ID" value="TKC33643.1"/>
    <property type="molecule type" value="Genomic_DNA"/>
</dbReference>
<evidence type="ECO:0000256" key="1">
    <source>
        <dbReference type="SAM" id="MobiDB-lite"/>
    </source>
</evidence>
<dbReference type="PANTHER" id="PTHR13217">
    <property type="entry name" value="PLECKSTRIN HOMOLOGY DOMAIN-CONTAINING FAMILY G MEMBER 7"/>
    <property type="match status" value="1"/>
</dbReference>
<dbReference type="AlphaFoldDB" id="A0A4U1ECR1"/>
<evidence type="ECO:0000313" key="2">
    <source>
        <dbReference type="EMBL" id="TKC33643.1"/>
    </source>
</evidence>
<gene>
    <name evidence="2" type="ORF">EI555_018701</name>
</gene>
<proteinExistence type="predicted"/>
<name>A0A4U1ECR1_MONMO</name>
<accession>A0A4U1ECR1</accession>